<feature type="non-terminal residue" evidence="2">
    <location>
        <position position="132"/>
    </location>
</feature>
<evidence type="ECO:0000259" key="1">
    <source>
        <dbReference type="Pfam" id="PF13482"/>
    </source>
</evidence>
<dbReference type="AlphaFoldDB" id="X1JI66"/>
<accession>X1JI66</accession>
<reference evidence="2" key="1">
    <citation type="journal article" date="2014" name="Front. Microbiol.">
        <title>High frequency of phylogenetically diverse reductive dehalogenase-homologous genes in deep subseafloor sedimentary metagenomes.</title>
        <authorList>
            <person name="Kawai M."/>
            <person name="Futagami T."/>
            <person name="Toyoda A."/>
            <person name="Takaki Y."/>
            <person name="Nishi S."/>
            <person name="Hori S."/>
            <person name="Arai W."/>
            <person name="Tsubouchi T."/>
            <person name="Morono Y."/>
            <person name="Uchiyama I."/>
            <person name="Ito T."/>
            <person name="Fujiyama A."/>
            <person name="Inagaki F."/>
            <person name="Takami H."/>
        </authorList>
    </citation>
    <scope>NUCLEOTIDE SEQUENCE</scope>
    <source>
        <strain evidence="2">Expedition CK06-06</strain>
    </source>
</reference>
<dbReference type="Pfam" id="PF13482">
    <property type="entry name" value="RNase_H_2"/>
    <property type="match status" value="1"/>
</dbReference>
<sequence>MHEDSLPEAYLDIMTTGLSPYHDEITVIGIYLVNGNDDMVLQLVDGEITKDNLLEALEGVFKIYTYNGSGFALPFIHSRLDVDLTEGYCHHDLMHDCWKNNLYGGLKKVETKLGIPRKLKAIGGVEAIMLWY</sequence>
<dbReference type="PANTHER" id="PTHR38462:SF1">
    <property type="entry name" value="YPRB RIBONUCLEASE H-LIKE DOMAIN-CONTAINING PROTEIN"/>
    <property type="match status" value="1"/>
</dbReference>
<organism evidence="2">
    <name type="scientific">marine sediment metagenome</name>
    <dbReference type="NCBI Taxonomy" id="412755"/>
    <lineage>
        <taxon>unclassified sequences</taxon>
        <taxon>metagenomes</taxon>
        <taxon>ecological metagenomes</taxon>
    </lineage>
</organism>
<dbReference type="PANTHER" id="PTHR38462">
    <property type="entry name" value="EXONUCLEASE-LIKE PROTEIN"/>
    <property type="match status" value="1"/>
</dbReference>
<proteinExistence type="predicted"/>
<comment type="caution">
    <text evidence="2">The sequence shown here is derived from an EMBL/GenBank/DDBJ whole genome shotgun (WGS) entry which is preliminary data.</text>
</comment>
<dbReference type="InterPro" id="IPR012337">
    <property type="entry name" value="RNaseH-like_sf"/>
</dbReference>
<dbReference type="EMBL" id="BARU01025693">
    <property type="protein sequence ID" value="GAH69433.1"/>
    <property type="molecule type" value="Genomic_DNA"/>
</dbReference>
<dbReference type="InterPro" id="IPR038720">
    <property type="entry name" value="YprB_RNase_H-like_dom"/>
</dbReference>
<feature type="domain" description="YprB ribonuclease H-like" evidence="1">
    <location>
        <begin position="9"/>
        <end position="131"/>
    </location>
</feature>
<evidence type="ECO:0000313" key="2">
    <source>
        <dbReference type="EMBL" id="GAH69433.1"/>
    </source>
</evidence>
<dbReference type="SUPFAM" id="SSF53098">
    <property type="entry name" value="Ribonuclease H-like"/>
    <property type="match status" value="1"/>
</dbReference>
<name>X1JI66_9ZZZZ</name>
<protein>
    <recommendedName>
        <fullName evidence="1">YprB ribonuclease H-like domain-containing protein</fullName>
    </recommendedName>
</protein>
<gene>
    <name evidence="2" type="ORF">S03H2_41368</name>
</gene>